<sequence length="188" mass="20278">MADISRTEIDRALAEFDCVGRRTFLELNGFREAQTYFIESGGQLYDSTAIVGTAHGYLPDQQALSAADFSGGALHAVQLLRRLGHTVTERERPGQTRVPAPGETSIPSHDDSEPAHPAEAVAAARADRRTAAKRAGRTAEQHQPRAWSFLVMDDDERDFQGSDSYADVVAGVEAPAAPLTPPSKDHAP</sequence>
<gene>
    <name evidence="3" type="ORF">B1H18_11750</name>
</gene>
<dbReference type="AlphaFoldDB" id="A0A1V4ABA8"/>
<proteinExistence type="predicted"/>
<keyword evidence="4" id="KW-1185">Reference proteome</keyword>
<feature type="domain" description="ScoMcrA-like N-terminal head" evidence="2">
    <location>
        <begin position="3"/>
        <end position="89"/>
    </location>
</feature>
<dbReference type="Proteomes" id="UP000190539">
    <property type="component" value="Unassembled WGS sequence"/>
</dbReference>
<comment type="caution">
    <text evidence="3">The sequence shown here is derived from an EMBL/GenBank/DDBJ whole genome shotgun (WGS) entry which is preliminary data.</text>
</comment>
<organism evidence="3 4">
    <name type="scientific">Streptomyces tsukubensis</name>
    <dbReference type="NCBI Taxonomy" id="83656"/>
    <lineage>
        <taxon>Bacteria</taxon>
        <taxon>Bacillati</taxon>
        <taxon>Actinomycetota</taxon>
        <taxon>Actinomycetes</taxon>
        <taxon>Kitasatosporales</taxon>
        <taxon>Streptomycetaceae</taxon>
        <taxon>Streptomyces</taxon>
    </lineage>
</organism>
<protein>
    <recommendedName>
        <fullName evidence="2">ScoMcrA-like N-terminal head domain-containing protein</fullName>
    </recommendedName>
</protein>
<dbReference type="EMBL" id="MVFC01000007">
    <property type="protein sequence ID" value="OON80561.1"/>
    <property type="molecule type" value="Genomic_DNA"/>
</dbReference>
<evidence type="ECO:0000256" key="1">
    <source>
        <dbReference type="SAM" id="MobiDB-lite"/>
    </source>
</evidence>
<reference evidence="3 4" key="1">
    <citation type="submission" date="2017-02" db="EMBL/GenBank/DDBJ databases">
        <title>Draft Genome Sequence of Streptomyces tsukubaensis F601, a Producer of the immunosuppressant tacrolimus FK506.</title>
        <authorList>
            <person name="Zong G."/>
            <person name="Zhong C."/>
            <person name="Fu J."/>
            <person name="Qin R."/>
            <person name="Cao G."/>
        </authorList>
    </citation>
    <scope>NUCLEOTIDE SEQUENCE [LARGE SCALE GENOMIC DNA]</scope>
    <source>
        <strain evidence="3 4">F601</strain>
    </source>
</reference>
<evidence type="ECO:0000313" key="3">
    <source>
        <dbReference type="EMBL" id="OON80561.1"/>
    </source>
</evidence>
<dbReference type="Pfam" id="PF26345">
    <property type="entry name" value="ScoMcrA_N"/>
    <property type="match status" value="1"/>
</dbReference>
<feature type="region of interest" description="Disordered" evidence="1">
    <location>
        <begin position="86"/>
        <end position="188"/>
    </location>
</feature>
<dbReference type="InterPro" id="IPR058807">
    <property type="entry name" value="ScoMcrA_N"/>
</dbReference>
<accession>A0A1V4ABA8</accession>
<evidence type="ECO:0000313" key="4">
    <source>
        <dbReference type="Proteomes" id="UP000190539"/>
    </source>
</evidence>
<evidence type="ECO:0000259" key="2">
    <source>
        <dbReference type="Pfam" id="PF26345"/>
    </source>
</evidence>
<name>A0A1V4ABA8_9ACTN</name>